<evidence type="ECO:0000256" key="6">
    <source>
        <dbReference type="SAM" id="SignalP"/>
    </source>
</evidence>
<proteinExistence type="predicted"/>
<gene>
    <name evidence="9" type="primary">PRSS12</name>
    <name evidence="9" type="ORF">BLAG_LOCUS7277</name>
</gene>
<keyword evidence="1 6" id="KW-0732">Signal</keyword>
<dbReference type="Pfam" id="PF00386">
    <property type="entry name" value="C1q"/>
    <property type="match status" value="1"/>
</dbReference>
<dbReference type="FunFam" id="3.10.250.10:FF:000001">
    <property type="entry name" value="Lysyl oxidase 4 isoform X1"/>
    <property type="match status" value="1"/>
</dbReference>
<dbReference type="EMBL" id="OV696699">
    <property type="protein sequence ID" value="CAH1244700.1"/>
    <property type="molecule type" value="Genomic_DNA"/>
</dbReference>
<evidence type="ECO:0000256" key="3">
    <source>
        <dbReference type="ARBA" id="ARBA00023180"/>
    </source>
</evidence>
<dbReference type="Gene3D" id="2.60.120.40">
    <property type="match status" value="1"/>
</dbReference>
<evidence type="ECO:0000256" key="4">
    <source>
        <dbReference type="PROSITE-ProRule" id="PRU00196"/>
    </source>
</evidence>
<dbReference type="PANTHER" id="PTHR48071">
    <property type="entry name" value="SRCR DOMAIN-CONTAINING PROTEIN"/>
    <property type="match status" value="1"/>
</dbReference>
<dbReference type="PROSITE" id="PS50287">
    <property type="entry name" value="SRCR_2"/>
    <property type="match status" value="2"/>
</dbReference>
<dbReference type="PANTHER" id="PTHR48071:SF18">
    <property type="entry name" value="DELETED IN MALIGNANT BRAIN TUMORS 1 PROTEIN-RELATED"/>
    <property type="match status" value="1"/>
</dbReference>
<dbReference type="SUPFAM" id="SSF49842">
    <property type="entry name" value="TNF-like"/>
    <property type="match status" value="1"/>
</dbReference>
<feature type="chain" id="PRO_5035462817" evidence="6">
    <location>
        <begin position="20"/>
        <end position="466"/>
    </location>
</feature>
<sequence>MLAVAIAVSATLFAAQSAAVREDQDVNQLERDIPAHLAGRTVRLVGGNGTYGRVEVLHEGVWGSVCDDQFDMEDGRVVCRQLGLPGVVDVYHQAAFGSGSGPIWLDNVDCKGDELRIESCSHNGWNVTDCKHEEDAGVACLHSPTELQLMEILNEQAFHIIQQSKLIKQRQQTIDQLQQTLESLKNTVESVQLYDGIQQTEIGQLSQEFDGNMKQLEDLREVSIVPVRLAGANATSFQGRVEVFYDGEWGSICDDNWGIEEANAVCRELGFPQATQAIQSAAATFGEGTGIIWLDDVSCQGNETSLSQCTHKDWGDHNCKHEEDAGVVCYEWKAGFSASPSSTFGATQADVIFNVIDTNVGGHYDETSGKFRAPVDGHYMFFFNGYQHGANSMYIDLIVNDVLFKGQWVYGSDSHDSYDTASNSIILHLNMGEEVNLRVRNGYYLGGGVRTSFSGFLLSADSFLHV</sequence>
<evidence type="ECO:0000256" key="5">
    <source>
        <dbReference type="SAM" id="Coils"/>
    </source>
</evidence>
<dbReference type="InterPro" id="IPR001073">
    <property type="entry name" value="C1q_dom"/>
</dbReference>
<dbReference type="PROSITE" id="PS50871">
    <property type="entry name" value="C1Q"/>
    <property type="match status" value="1"/>
</dbReference>
<evidence type="ECO:0000313" key="9">
    <source>
        <dbReference type="EMBL" id="CAH1244700.1"/>
    </source>
</evidence>
<keyword evidence="5" id="KW-0175">Coiled coil</keyword>
<name>A0A8K0EDN0_BRALA</name>
<evidence type="ECO:0000259" key="8">
    <source>
        <dbReference type="PROSITE" id="PS50871"/>
    </source>
</evidence>
<feature type="domain" description="SRCR" evidence="7">
    <location>
        <begin position="42"/>
        <end position="141"/>
    </location>
</feature>
<reference evidence="9" key="1">
    <citation type="submission" date="2022-01" db="EMBL/GenBank/DDBJ databases">
        <authorList>
            <person name="Braso-Vives M."/>
        </authorList>
    </citation>
    <scope>NUCLEOTIDE SEQUENCE</scope>
</reference>
<dbReference type="AlphaFoldDB" id="A0A8K0EDN0"/>
<dbReference type="InterPro" id="IPR036772">
    <property type="entry name" value="SRCR-like_dom_sf"/>
</dbReference>
<comment type="caution">
    <text evidence="4">Lacks conserved residue(s) required for the propagation of feature annotation.</text>
</comment>
<dbReference type="PROSITE" id="PS00420">
    <property type="entry name" value="SRCR_1"/>
    <property type="match status" value="2"/>
</dbReference>
<dbReference type="Gene3D" id="3.10.250.10">
    <property type="entry name" value="SRCR-like domain"/>
    <property type="match status" value="2"/>
</dbReference>
<feature type="domain" description="C1q" evidence="8">
    <location>
        <begin position="329"/>
        <end position="464"/>
    </location>
</feature>
<dbReference type="Pfam" id="PF00530">
    <property type="entry name" value="SRCR"/>
    <property type="match status" value="2"/>
</dbReference>
<organism evidence="9 10">
    <name type="scientific">Branchiostoma lanceolatum</name>
    <name type="common">Common lancelet</name>
    <name type="synonym">Amphioxus lanceolatum</name>
    <dbReference type="NCBI Taxonomy" id="7740"/>
    <lineage>
        <taxon>Eukaryota</taxon>
        <taxon>Metazoa</taxon>
        <taxon>Chordata</taxon>
        <taxon>Cephalochordata</taxon>
        <taxon>Leptocardii</taxon>
        <taxon>Amphioxiformes</taxon>
        <taxon>Branchiostomatidae</taxon>
        <taxon>Branchiostoma</taxon>
    </lineage>
</organism>
<evidence type="ECO:0000256" key="1">
    <source>
        <dbReference type="ARBA" id="ARBA00022729"/>
    </source>
</evidence>
<dbReference type="SUPFAM" id="SSF56487">
    <property type="entry name" value="SRCR-like"/>
    <property type="match status" value="2"/>
</dbReference>
<feature type="disulfide bond" evidence="4">
    <location>
        <begin position="79"/>
        <end position="140"/>
    </location>
</feature>
<feature type="disulfide bond" evidence="4">
    <location>
        <begin position="110"/>
        <end position="120"/>
    </location>
</feature>
<dbReference type="SMART" id="SM00110">
    <property type="entry name" value="C1Q"/>
    <property type="match status" value="1"/>
</dbReference>
<dbReference type="FunFam" id="3.10.250.10:FF:000011">
    <property type="entry name" value="Scavenger receptor class A member 5"/>
    <property type="match status" value="1"/>
</dbReference>
<feature type="coiled-coil region" evidence="5">
    <location>
        <begin position="167"/>
        <end position="194"/>
    </location>
</feature>
<dbReference type="GO" id="GO:0016020">
    <property type="term" value="C:membrane"/>
    <property type="evidence" value="ECO:0007669"/>
    <property type="project" value="InterPro"/>
</dbReference>
<evidence type="ECO:0000259" key="7">
    <source>
        <dbReference type="PROSITE" id="PS50287"/>
    </source>
</evidence>
<dbReference type="InterPro" id="IPR001190">
    <property type="entry name" value="SRCR"/>
</dbReference>
<feature type="domain" description="SRCR" evidence="7">
    <location>
        <begin position="227"/>
        <end position="330"/>
    </location>
</feature>
<dbReference type="Proteomes" id="UP000838412">
    <property type="component" value="Chromosome 14"/>
</dbReference>
<accession>A0A8K0EDN0</accession>
<dbReference type="OrthoDB" id="536948at2759"/>
<keyword evidence="10" id="KW-1185">Reference proteome</keyword>
<feature type="disulfide bond" evidence="4">
    <location>
        <begin position="66"/>
        <end position="130"/>
    </location>
</feature>
<dbReference type="PRINTS" id="PR00258">
    <property type="entry name" value="SPERACTRCPTR"/>
</dbReference>
<dbReference type="InterPro" id="IPR008983">
    <property type="entry name" value="Tumour_necrosis_fac-like_dom"/>
</dbReference>
<protein>
    <submittedName>
        <fullName evidence="9">PRSS12 protein</fullName>
    </submittedName>
</protein>
<dbReference type="PRINTS" id="PR00007">
    <property type="entry name" value="COMPLEMNTC1Q"/>
</dbReference>
<keyword evidence="2 4" id="KW-1015">Disulfide bond</keyword>
<dbReference type="SMART" id="SM00202">
    <property type="entry name" value="SR"/>
    <property type="match status" value="2"/>
</dbReference>
<feature type="disulfide bond" evidence="4">
    <location>
        <begin position="299"/>
        <end position="309"/>
    </location>
</feature>
<feature type="signal peptide" evidence="6">
    <location>
        <begin position="1"/>
        <end position="19"/>
    </location>
</feature>
<evidence type="ECO:0000313" key="10">
    <source>
        <dbReference type="Proteomes" id="UP000838412"/>
    </source>
</evidence>
<evidence type="ECO:0000256" key="2">
    <source>
        <dbReference type="ARBA" id="ARBA00023157"/>
    </source>
</evidence>
<keyword evidence="3" id="KW-0325">Glycoprotein</keyword>